<evidence type="ECO:0000313" key="2">
    <source>
        <dbReference type="EMBL" id="CAA9484183.1"/>
    </source>
</evidence>
<sequence length="119" mass="13165">MSEQAAYVDSRPAGRKPRGLRVRKRRRSRSASKGDNGAVLTAIFTYMRLQIDRFEDGGWAVVLPYPDGGRGFDVPREFFPEGASAGDVFEVRVEHVRGETERVAGENRRLLDGLAGGGR</sequence>
<accession>A0A6J4S5P2</accession>
<protein>
    <recommendedName>
        <fullName evidence="3">DUF3006 domain-containing protein</fullName>
    </recommendedName>
</protein>
<gene>
    <name evidence="2" type="ORF">AVDCRST_MAG02-4869</name>
</gene>
<dbReference type="AlphaFoldDB" id="A0A6J4S5P2"/>
<organism evidence="2">
    <name type="scientific">uncultured Rubrobacteraceae bacterium</name>
    <dbReference type="NCBI Taxonomy" id="349277"/>
    <lineage>
        <taxon>Bacteria</taxon>
        <taxon>Bacillati</taxon>
        <taxon>Actinomycetota</taxon>
        <taxon>Rubrobacteria</taxon>
        <taxon>Rubrobacterales</taxon>
        <taxon>Rubrobacteraceae</taxon>
        <taxon>environmental samples</taxon>
    </lineage>
</organism>
<dbReference type="InterPro" id="IPR021377">
    <property type="entry name" value="DUF3006"/>
</dbReference>
<feature type="compositionally biased region" description="Basic residues" evidence="1">
    <location>
        <begin position="13"/>
        <end position="30"/>
    </location>
</feature>
<reference evidence="2" key="1">
    <citation type="submission" date="2020-02" db="EMBL/GenBank/DDBJ databases">
        <authorList>
            <person name="Meier V. D."/>
        </authorList>
    </citation>
    <scope>NUCLEOTIDE SEQUENCE</scope>
    <source>
        <strain evidence="2">AVDCRST_MAG02</strain>
    </source>
</reference>
<dbReference type="Pfam" id="PF11213">
    <property type="entry name" value="DUF3006"/>
    <property type="match status" value="1"/>
</dbReference>
<evidence type="ECO:0000256" key="1">
    <source>
        <dbReference type="SAM" id="MobiDB-lite"/>
    </source>
</evidence>
<proteinExistence type="predicted"/>
<feature type="region of interest" description="Disordered" evidence="1">
    <location>
        <begin position="1"/>
        <end position="34"/>
    </location>
</feature>
<evidence type="ECO:0008006" key="3">
    <source>
        <dbReference type="Google" id="ProtNLM"/>
    </source>
</evidence>
<name>A0A6J4S5P2_9ACTN</name>
<dbReference type="EMBL" id="CADCVH010000131">
    <property type="protein sequence ID" value="CAA9484183.1"/>
    <property type="molecule type" value="Genomic_DNA"/>
</dbReference>